<dbReference type="EMBL" id="BARV01001641">
    <property type="protein sequence ID" value="GAH98566.1"/>
    <property type="molecule type" value="Genomic_DNA"/>
</dbReference>
<proteinExistence type="predicted"/>
<organism evidence="2">
    <name type="scientific">marine sediment metagenome</name>
    <dbReference type="NCBI Taxonomy" id="412755"/>
    <lineage>
        <taxon>unclassified sequences</taxon>
        <taxon>metagenomes</taxon>
        <taxon>ecological metagenomes</taxon>
    </lineage>
</organism>
<dbReference type="InterPro" id="IPR050312">
    <property type="entry name" value="IolE/XylAMocC-like"/>
</dbReference>
<dbReference type="AlphaFoldDB" id="X1JV10"/>
<sequence>MKVSISSWSYRQWFDEGKCDLLSFLDEVKRQSADGLEILSHHVNQDDPGAHIKKVAQKAHDLGLLIASVVASNNFARPLAAERAEEVKRMKNWIAYAAEAGIHRMNTFTGYHTSGDDPVIEAYRIIDCYREVTPVAEEHNVLLCIENHSSVCRNADALLWLIRAVGSQTLRTNPDPTNFVSEFAKRSDRAREQIYSETERFAQLMSNAHLKIAEFTEDGDHAHVDVRRLLNMFHSVGYNGHIVLEYYGSGDPAEPCAKGVALLRRLLG</sequence>
<dbReference type="SUPFAM" id="SSF51658">
    <property type="entry name" value="Xylose isomerase-like"/>
    <property type="match status" value="1"/>
</dbReference>
<name>X1JV10_9ZZZZ</name>
<dbReference type="PANTHER" id="PTHR12110">
    <property type="entry name" value="HYDROXYPYRUVATE ISOMERASE"/>
    <property type="match status" value="1"/>
</dbReference>
<accession>X1JV10</accession>
<dbReference type="InterPro" id="IPR013022">
    <property type="entry name" value="Xyl_isomerase-like_TIM-brl"/>
</dbReference>
<comment type="caution">
    <text evidence="2">The sequence shown here is derived from an EMBL/GenBank/DDBJ whole genome shotgun (WGS) entry which is preliminary data.</text>
</comment>
<gene>
    <name evidence="2" type="ORF">S06H3_04627</name>
</gene>
<feature type="domain" description="Xylose isomerase-like TIM barrel" evidence="1">
    <location>
        <begin position="27"/>
        <end position="265"/>
    </location>
</feature>
<reference evidence="2" key="1">
    <citation type="journal article" date="2014" name="Front. Microbiol.">
        <title>High frequency of phylogenetically diverse reductive dehalogenase-homologous genes in deep subseafloor sedimentary metagenomes.</title>
        <authorList>
            <person name="Kawai M."/>
            <person name="Futagami T."/>
            <person name="Toyoda A."/>
            <person name="Takaki Y."/>
            <person name="Nishi S."/>
            <person name="Hori S."/>
            <person name="Arai W."/>
            <person name="Tsubouchi T."/>
            <person name="Morono Y."/>
            <person name="Uchiyama I."/>
            <person name="Ito T."/>
            <person name="Fujiyama A."/>
            <person name="Inagaki F."/>
            <person name="Takami H."/>
        </authorList>
    </citation>
    <scope>NUCLEOTIDE SEQUENCE</scope>
    <source>
        <strain evidence="2">Expedition CK06-06</strain>
    </source>
</reference>
<dbReference type="PANTHER" id="PTHR12110:SF53">
    <property type="entry name" value="BLR5974 PROTEIN"/>
    <property type="match status" value="1"/>
</dbReference>
<dbReference type="Pfam" id="PF01261">
    <property type="entry name" value="AP_endonuc_2"/>
    <property type="match status" value="1"/>
</dbReference>
<protein>
    <recommendedName>
        <fullName evidence="1">Xylose isomerase-like TIM barrel domain-containing protein</fullName>
    </recommendedName>
</protein>
<evidence type="ECO:0000259" key="1">
    <source>
        <dbReference type="Pfam" id="PF01261"/>
    </source>
</evidence>
<dbReference type="Gene3D" id="3.20.20.150">
    <property type="entry name" value="Divalent-metal-dependent TIM barrel enzymes"/>
    <property type="match status" value="1"/>
</dbReference>
<dbReference type="InterPro" id="IPR036237">
    <property type="entry name" value="Xyl_isomerase-like_sf"/>
</dbReference>
<evidence type="ECO:0000313" key="2">
    <source>
        <dbReference type="EMBL" id="GAH98566.1"/>
    </source>
</evidence>